<dbReference type="CDD" id="cd10931">
    <property type="entry name" value="CE4_u7"/>
    <property type="match status" value="1"/>
</dbReference>
<comment type="caution">
    <text evidence="3">The sequence shown here is derived from an EMBL/GenBank/DDBJ whole genome shotgun (WGS) entry which is preliminary data.</text>
</comment>
<reference evidence="4" key="1">
    <citation type="journal article" date="2019" name="Int. J. Syst. Evol. Microbiol.">
        <title>The Global Catalogue of Microorganisms (GCM) 10K type strain sequencing project: providing services to taxonomists for standard genome sequencing and annotation.</title>
        <authorList>
            <consortium name="The Broad Institute Genomics Platform"/>
            <consortium name="The Broad Institute Genome Sequencing Center for Infectious Disease"/>
            <person name="Wu L."/>
            <person name="Ma J."/>
        </authorList>
    </citation>
    <scope>NUCLEOTIDE SEQUENCE [LARGE SCALE GENOMIC DNA]</scope>
    <source>
        <strain evidence="4">CCUG 59189</strain>
    </source>
</reference>
<dbReference type="InterPro" id="IPR054297">
    <property type="entry name" value="DUF7033"/>
</dbReference>
<feature type="domain" description="DUF7033" evidence="2">
    <location>
        <begin position="121"/>
        <end position="206"/>
    </location>
</feature>
<dbReference type="Gene3D" id="3.20.20.370">
    <property type="entry name" value="Glycoside hydrolase/deacetylase"/>
    <property type="match status" value="1"/>
</dbReference>
<evidence type="ECO:0000256" key="1">
    <source>
        <dbReference type="SAM" id="MobiDB-lite"/>
    </source>
</evidence>
<organism evidence="3 4">
    <name type="scientific">Paenibacillus puldeungensis</name>
    <dbReference type="NCBI Taxonomy" id="696536"/>
    <lineage>
        <taxon>Bacteria</taxon>
        <taxon>Bacillati</taxon>
        <taxon>Bacillota</taxon>
        <taxon>Bacilli</taxon>
        <taxon>Bacillales</taxon>
        <taxon>Paenibacillaceae</taxon>
        <taxon>Paenibacillus</taxon>
    </lineage>
</organism>
<dbReference type="EMBL" id="JBHTLM010000002">
    <property type="protein sequence ID" value="MFD1175579.1"/>
    <property type="molecule type" value="Genomic_DNA"/>
</dbReference>
<accession>A0ABW3RSX0</accession>
<gene>
    <name evidence="3" type="ORF">ACFQ3W_04580</name>
</gene>
<keyword evidence="4" id="KW-1185">Reference proteome</keyword>
<evidence type="ECO:0000259" key="2">
    <source>
        <dbReference type="Pfam" id="PF23019"/>
    </source>
</evidence>
<proteinExistence type="predicted"/>
<evidence type="ECO:0000313" key="4">
    <source>
        <dbReference type="Proteomes" id="UP001597262"/>
    </source>
</evidence>
<dbReference type="SUPFAM" id="SSF88713">
    <property type="entry name" value="Glycoside hydrolase/deacetylase"/>
    <property type="match status" value="1"/>
</dbReference>
<feature type="region of interest" description="Disordered" evidence="1">
    <location>
        <begin position="471"/>
        <end position="494"/>
    </location>
</feature>
<evidence type="ECO:0000313" key="3">
    <source>
        <dbReference type="EMBL" id="MFD1175579.1"/>
    </source>
</evidence>
<dbReference type="Proteomes" id="UP001597262">
    <property type="component" value="Unassembled WGS sequence"/>
</dbReference>
<name>A0ABW3RSX0_9BACL</name>
<protein>
    <submittedName>
        <fullName evidence="3">Polysaccharide deacetylase family protein</fullName>
    </submittedName>
</protein>
<dbReference type="Pfam" id="PF23019">
    <property type="entry name" value="DUF7033"/>
    <property type="match status" value="1"/>
</dbReference>
<feature type="compositionally biased region" description="Basic and acidic residues" evidence="1">
    <location>
        <begin position="479"/>
        <end position="492"/>
    </location>
</feature>
<dbReference type="InterPro" id="IPR011330">
    <property type="entry name" value="Glyco_hydro/deAcase_b/a-brl"/>
</dbReference>
<sequence length="509" mass="59497">MLTVYSPQSRLAEREYIYRVVLGEFMGLAYNVVYEERTGTELRLASDSSDDLSTGPRLRMPDILLQTPDSLWLTPSSLPRRPLNRFQLPGAEGVPLMPVIYGQPGGTGQYIESEQGGIYLGIDIFGSSLFMLARYEELVIRDRDRLDRFPAKQSLAYLESFLHRPIINEYVELLWQLMKQLWPELRRRLREPNIRISHDVDFPYYVYGRNRLRMVRDILMDLVRRGDIESSWKKAKMLYKARRNLAWDPYNTFSWLMDLSEQAGIRSAFYFITEETKPGIDGNYAIDDPVIQQLLREIHTRGHEIGLHPSYNTYLNPARIHSQFQKLKEIAAANDITQQSWGGRQHYLRWRAPDTWQFWEDAGLQYDSTLSFADRAGFRCGVCYEYPVFNLRTGQALALRERPLLVMDQTILHPEYMGLTHEQAYETIRHFYVECMKYRGDFTLLWHNSQLLKSSERDVYRKCLEMLGQRTGGSLSRGNEPERRGLNSEQEGRGISLENCLSDPLERRA</sequence>